<accession>A0A7W3MWT7</accession>
<dbReference type="AlphaFoldDB" id="A0A7W3MWT7"/>
<dbReference type="RefSeq" id="WP_182705062.1">
    <property type="nucleotide sequence ID" value="NZ_JACJII010000001.1"/>
</dbReference>
<evidence type="ECO:0000256" key="2">
    <source>
        <dbReference type="SAM" id="Phobius"/>
    </source>
</evidence>
<name>A0A7W3MWT7_9ACTN</name>
<gene>
    <name evidence="3" type="ORF">HNR21_002144</name>
</gene>
<feature type="transmembrane region" description="Helical" evidence="2">
    <location>
        <begin position="51"/>
        <end position="82"/>
    </location>
</feature>
<proteinExistence type="predicted"/>
<dbReference type="Proteomes" id="UP000539313">
    <property type="component" value="Unassembled WGS sequence"/>
</dbReference>
<sequence length="258" mass="27532">MRPDGDPEHDDYGLPRIDVVIPDDARELERDLIAYRREERRKRRRERMRRLLGPLGRFGVAVPLIAGALIIALVSGTLLTVLGPRPTPRTSADPVAGRPSAAPGRVGGVLPSGRVTVVTGATPYELPVLDLRSGVIGIVPPGCDCGALVAELGRATRANMVNFWLVADRRRATVPEQESIKELRALAGESHDGVPGLVSDPRHVLASAYDPDPSDARLTAVLVHTDGVVADVLHGPVPGPALTQRVSALKTASTRVPR</sequence>
<dbReference type="EMBL" id="JACJII010000001">
    <property type="protein sequence ID" value="MBA9003262.1"/>
    <property type="molecule type" value="Genomic_DNA"/>
</dbReference>
<evidence type="ECO:0000313" key="3">
    <source>
        <dbReference type="EMBL" id="MBA9003262.1"/>
    </source>
</evidence>
<keyword evidence="2" id="KW-0472">Membrane</keyword>
<evidence type="ECO:0000313" key="4">
    <source>
        <dbReference type="Proteomes" id="UP000539313"/>
    </source>
</evidence>
<evidence type="ECO:0000256" key="1">
    <source>
        <dbReference type="SAM" id="MobiDB-lite"/>
    </source>
</evidence>
<comment type="caution">
    <text evidence="3">The sequence shown here is derived from an EMBL/GenBank/DDBJ whole genome shotgun (WGS) entry which is preliminary data.</text>
</comment>
<keyword evidence="4" id="KW-1185">Reference proteome</keyword>
<organism evidence="3 4">
    <name type="scientific">Thermomonospora cellulosilytica</name>
    <dbReference type="NCBI Taxonomy" id="1411118"/>
    <lineage>
        <taxon>Bacteria</taxon>
        <taxon>Bacillati</taxon>
        <taxon>Actinomycetota</taxon>
        <taxon>Actinomycetes</taxon>
        <taxon>Streptosporangiales</taxon>
        <taxon>Thermomonosporaceae</taxon>
        <taxon>Thermomonospora</taxon>
    </lineage>
</organism>
<feature type="region of interest" description="Disordered" evidence="1">
    <location>
        <begin position="85"/>
        <end position="106"/>
    </location>
</feature>
<keyword evidence="2" id="KW-1133">Transmembrane helix</keyword>
<keyword evidence="2" id="KW-0812">Transmembrane</keyword>
<protein>
    <submittedName>
        <fullName evidence="3">Uncharacterized protein</fullName>
    </submittedName>
</protein>
<reference evidence="3 4" key="1">
    <citation type="submission" date="2020-08" db="EMBL/GenBank/DDBJ databases">
        <title>Sequencing the genomes of 1000 actinobacteria strains.</title>
        <authorList>
            <person name="Klenk H.-P."/>
        </authorList>
    </citation>
    <scope>NUCLEOTIDE SEQUENCE [LARGE SCALE GENOMIC DNA]</scope>
    <source>
        <strain evidence="3 4">DSM 45823</strain>
    </source>
</reference>